<dbReference type="AlphaFoldDB" id="A0A0A9X8X9"/>
<dbReference type="PANTHER" id="PTHR16088:SF3">
    <property type="entry name" value="GON-4-LIKE PROTEIN"/>
    <property type="match status" value="1"/>
</dbReference>
<feature type="region of interest" description="Disordered" evidence="6">
    <location>
        <begin position="427"/>
        <end position="450"/>
    </location>
</feature>
<reference evidence="7" key="1">
    <citation type="journal article" date="2014" name="PLoS ONE">
        <title>Transcriptome-Based Identification of ABC Transporters in the Western Tarnished Plant Bug Lygus hesperus.</title>
        <authorList>
            <person name="Hull J.J."/>
            <person name="Chaney K."/>
            <person name="Geib S.M."/>
            <person name="Fabrick J.A."/>
            <person name="Brent C.S."/>
            <person name="Walsh D."/>
            <person name="Lavine L.C."/>
        </authorList>
    </citation>
    <scope>NUCLEOTIDE SEQUENCE</scope>
</reference>
<evidence type="ECO:0000256" key="5">
    <source>
        <dbReference type="PROSITE-ProRule" id="PRU00810"/>
    </source>
</evidence>
<evidence type="ECO:0000256" key="3">
    <source>
        <dbReference type="ARBA" id="ARBA00023163"/>
    </source>
</evidence>
<feature type="region of interest" description="Disordered" evidence="6">
    <location>
        <begin position="98"/>
        <end position="118"/>
    </location>
</feature>
<dbReference type="GO" id="GO:0003712">
    <property type="term" value="F:transcription coregulator activity"/>
    <property type="evidence" value="ECO:0007669"/>
    <property type="project" value="TreeGrafter"/>
</dbReference>
<keyword evidence="4 5" id="KW-0539">Nucleus</keyword>
<proteinExistence type="predicted"/>
<dbReference type="InterPro" id="IPR009057">
    <property type="entry name" value="Homeodomain-like_sf"/>
</dbReference>
<evidence type="ECO:0000256" key="2">
    <source>
        <dbReference type="ARBA" id="ARBA00023015"/>
    </source>
</evidence>
<dbReference type="PANTHER" id="PTHR16088">
    <property type="entry name" value="YY1 ASSOCIATED PROTEIN-RELATED"/>
    <property type="match status" value="1"/>
</dbReference>
<sequence length="700" mass="78860">MESEVTLDNENKPLPSMPLLFTSTQSQPGSPQEIKLEDSRETEPAAQSTPEKSENESEKKSPEKESGLQKEEGCDVAYISVPAEEGCDELVIRANNSMQGEKRKSTQFNNHPPPKKKRKLESFELPEGLTEEPGAHYAEAYFTKLKSTLDESLFQSFIAILSEAQDEPGGAVKLYKKVEELLRDYPELVEDFVGTLKPHQALEIGKFVELKFIYQSLSFFRKLEGFQLTKLIHALEQMSSNANITYDDVKANVLLLFKGHGPLADSFLHLFPNEKPPTPSSIVEYEDVTEAMQEEGDDGGWENVRVPEHQERGCLVDCACRCHATPSQPFCLACNIRFIKGQAYVQYGKVIRYCKVHFGDMSHDEVLQRFNPALYSKRRRKKKSIAKPPPAPNDPFKSELIFQDENAVISKEDIQPVSSPCRITEEKVEEEDDYMEEDDVSSGDKSSIGDVFEDLDRHSEDTEDRLIGQLKNPISPLGATVDRFYFPSSLSQESLLKSREGVSEGVVIDVSDIRPNGVTPHVIKFETRASDDPCIKAPPSPSDSILADSPRDVIRDATVVFDDCEIHPKHEFDCIQVEGTPVIIDVSEIPRCVKLEEQENSNSYDETPVMMDVMTSEVIEADPLNLDVEQAKSDELKEWTRQEDKMILEAFQREVGTEETFSRIRNLMPARSVDQIQGRFQVLMNLLEKVASGSHDALPN</sequence>
<feature type="compositionally biased region" description="Acidic residues" evidence="6">
    <location>
        <begin position="427"/>
        <end position="441"/>
    </location>
</feature>
<keyword evidence="3" id="KW-0804">Transcription</keyword>
<reference evidence="7" key="2">
    <citation type="submission" date="2014-07" db="EMBL/GenBank/DDBJ databases">
        <authorList>
            <person name="Hull J."/>
        </authorList>
    </citation>
    <scope>NUCLEOTIDE SEQUENCE</scope>
</reference>
<dbReference type="EMBL" id="GBHO01027528">
    <property type="protein sequence ID" value="JAG16076.1"/>
    <property type="molecule type" value="Transcribed_RNA"/>
</dbReference>
<gene>
    <name evidence="7" type="primary">Gon4l_2</name>
    <name evidence="7" type="ORF">CM83_65312</name>
</gene>
<dbReference type="SUPFAM" id="SSF46689">
    <property type="entry name" value="Homeodomain-like"/>
    <property type="match status" value="1"/>
</dbReference>
<dbReference type="Gene3D" id="1.10.10.60">
    <property type="entry name" value="Homeodomain-like"/>
    <property type="match status" value="1"/>
</dbReference>
<evidence type="ECO:0000256" key="6">
    <source>
        <dbReference type="SAM" id="MobiDB-lite"/>
    </source>
</evidence>
<name>A0A0A9X8X9_LYGHE</name>
<protein>
    <submittedName>
        <fullName evidence="7">GON-4-like protein</fullName>
    </submittedName>
</protein>
<feature type="region of interest" description="Disordered" evidence="6">
    <location>
        <begin position="378"/>
        <end position="397"/>
    </location>
</feature>
<dbReference type="Gene3D" id="1.20.1160.11">
    <property type="entry name" value="Paired amphipathic helix"/>
    <property type="match status" value="1"/>
</dbReference>
<dbReference type="Pfam" id="PF21227">
    <property type="entry name" value="Myb_DNA-binding_7"/>
    <property type="match status" value="1"/>
</dbReference>
<evidence type="ECO:0000313" key="8">
    <source>
        <dbReference type="EMBL" id="JAG53225.1"/>
    </source>
</evidence>
<evidence type="ECO:0000256" key="1">
    <source>
        <dbReference type="ARBA" id="ARBA00004123"/>
    </source>
</evidence>
<organism evidence="7">
    <name type="scientific">Lygus hesperus</name>
    <name type="common">Western plant bug</name>
    <dbReference type="NCBI Taxonomy" id="30085"/>
    <lineage>
        <taxon>Eukaryota</taxon>
        <taxon>Metazoa</taxon>
        <taxon>Ecdysozoa</taxon>
        <taxon>Arthropoda</taxon>
        <taxon>Hexapoda</taxon>
        <taxon>Insecta</taxon>
        <taxon>Pterygota</taxon>
        <taxon>Neoptera</taxon>
        <taxon>Paraneoptera</taxon>
        <taxon>Hemiptera</taxon>
        <taxon>Heteroptera</taxon>
        <taxon>Panheteroptera</taxon>
        <taxon>Cimicomorpha</taxon>
        <taxon>Miridae</taxon>
        <taxon>Mirini</taxon>
        <taxon>Lygus</taxon>
    </lineage>
</organism>
<dbReference type="InterPro" id="IPR003822">
    <property type="entry name" value="PAH"/>
</dbReference>
<feature type="region of interest" description="Disordered" evidence="6">
    <location>
        <begin position="1"/>
        <end position="73"/>
    </location>
</feature>
<accession>A0A0A9X8X9</accession>
<feature type="compositionally biased region" description="Polar residues" evidence="6">
    <location>
        <begin position="21"/>
        <end position="30"/>
    </location>
</feature>
<dbReference type="InterPro" id="IPR036600">
    <property type="entry name" value="PAH_sf"/>
</dbReference>
<dbReference type="GO" id="GO:0005634">
    <property type="term" value="C:nucleus"/>
    <property type="evidence" value="ECO:0007669"/>
    <property type="project" value="UniProtKB-SubCell"/>
</dbReference>
<comment type="subcellular location">
    <subcellularLocation>
        <location evidence="1 5">Nucleus</location>
    </subcellularLocation>
</comment>
<feature type="compositionally biased region" description="Basic and acidic residues" evidence="6">
    <location>
        <begin position="51"/>
        <end position="73"/>
    </location>
</feature>
<dbReference type="GO" id="GO:0006355">
    <property type="term" value="P:regulation of DNA-templated transcription"/>
    <property type="evidence" value="ECO:0007669"/>
    <property type="project" value="InterPro"/>
</dbReference>
<dbReference type="InterPro" id="IPR052435">
    <property type="entry name" value="YY1-Transcr_Regul"/>
</dbReference>
<keyword evidence="2" id="KW-0805">Transcription regulation</keyword>
<reference evidence="8" key="3">
    <citation type="submission" date="2014-09" db="EMBL/GenBank/DDBJ databases">
        <authorList>
            <person name="Magalhaes I.L.F."/>
            <person name="Oliveira U."/>
            <person name="Santos F.R."/>
            <person name="Vidigal T.H.D.A."/>
            <person name="Brescovit A.D."/>
            <person name="Santos A.J."/>
        </authorList>
    </citation>
    <scope>NUCLEOTIDE SEQUENCE</scope>
</reference>
<dbReference type="PROSITE" id="PS51477">
    <property type="entry name" value="PAH"/>
    <property type="match status" value="1"/>
</dbReference>
<evidence type="ECO:0000256" key="4">
    <source>
        <dbReference type="ARBA" id="ARBA00023242"/>
    </source>
</evidence>
<dbReference type="SUPFAM" id="SSF47762">
    <property type="entry name" value="PAH2 domain"/>
    <property type="match status" value="1"/>
</dbReference>
<dbReference type="EMBL" id="GBRD01012599">
    <property type="protein sequence ID" value="JAG53225.1"/>
    <property type="molecule type" value="Transcribed_RNA"/>
</dbReference>
<evidence type="ECO:0000313" key="7">
    <source>
        <dbReference type="EMBL" id="JAG16076.1"/>
    </source>
</evidence>
<feature type="compositionally biased region" description="Basic and acidic residues" evidence="6">
    <location>
        <begin position="34"/>
        <end position="43"/>
    </location>
</feature>
<dbReference type="Pfam" id="PF02671">
    <property type="entry name" value="PAH"/>
    <property type="match status" value="1"/>
</dbReference>